<organism evidence="2 3">
    <name type="scientific">Variovorax robiniae</name>
    <dbReference type="NCBI Taxonomy" id="1836199"/>
    <lineage>
        <taxon>Bacteria</taxon>
        <taxon>Pseudomonadati</taxon>
        <taxon>Pseudomonadota</taxon>
        <taxon>Betaproteobacteria</taxon>
        <taxon>Burkholderiales</taxon>
        <taxon>Comamonadaceae</taxon>
        <taxon>Variovorax</taxon>
    </lineage>
</organism>
<comment type="caution">
    <text evidence="2">The sequence shown here is derived from an EMBL/GenBank/DDBJ whole genome shotgun (WGS) entry which is preliminary data.</text>
</comment>
<evidence type="ECO:0000259" key="1">
    <source>
        <dbReference type="Pfam" id="PF04830"/>
    </source>
</evidence>
<feature type="non-terminal residue" evidence="2">
    <location>
        <position position="1"/>
    </location>
</feature>
<dbReference type="Pfam" id="PF04830">
    <property type="entry name" value="DUF637"/>
    <property type="match status" value="1"/>
</dbReference>
<evidence type="ECO:0000313" key="2">
    <source>
        <dbReference type="EMBL" id="MEJ8859984.1"/>
    </source>
</evidence>
<reference evidence="2 3" key="1">
    <citation type="submission" date="2024-03" db="EMBL/GenBank/DDBJ databases">
        <title>Novel species of the genus Variovorax.</title>
        <authorList>
            <person name="Liu Q."/>
            <person name="Xin Y.-H."/>
        </authorList>
    </citation>
    <scope>NUCLEOTIDE SEQUENCE [LARGE SCALE GENOMIC DNA]</scope>
    <source>
        <strain evidence="2 3">KACC 18901</strain>
    </source>
</reference>
<name>A0ABU8XLR6_9BURK</name>
<feature type="domain" description="DUF637" evidence="1">
    <location>
        <begin position="614"/>
        <end position="772"/>
    </location>
</feature>
<protein>
    <submittedName>
        <fullName evidence="2">DUF637 domain-containing protein</fullName>
    </submittedName>
</protein>
<evidence type="ECO:0000313" key="3">
    <source>
        <dbReference type="Proteomes" id="UP001367030"/>
    </source>
</evidence>
<dbReference type="InterPro" id="IPR025157">
    <property type="entry name" value="Hemagglutinin_rpt"/>
</dbReference>
<dbReference type="Pfam" id="PF13332">
    <property type="entry name" value="Fil_haemagg_2"/>
    <property type="match status" value="3"/>
</dbReference>
<keyword evidence="3" id="KW-1185">Reference proteome</keyword>
<dbReference type="EMBL" id="JBBKZS010000047">
    <property type="protein sequence ID" value="MEJ8859984.1"/>
    <property type="molecule type" value="Genomic_DNA"/>
</dbReference>
<dbReference type="Proteomes" id="UP001367030">
    <property type="component" value="Unassembled WGS sequence"/>
</dbReference>
<accession>A0ABU8XLR6</accession>
<dbReference type="RefSeq" id="WP_340340016.1">
    <property type="nucleotide sequence ID" value="NZ_JBBKZS010000047.1"/>
</dbReference>
<sequence>LLSADTIKINSQGNGDLTNSGTIAGRSLVDIKADTISNLGGRISGGSVALDAKADLNIIGGSIDARQKMTLDAGRDINIETTTRSNAAGGGSATTVDQVAGLYVSNPGGSLKATAQRDLNLVGAVVSNAGNGGTDLIAKNDLNLKTVTESRTVSGMGAGHAMVASSSSELGTTVTSGGTTTLKADRDINVRQATVDAGEAILSVNAGRDITIEAGQQKESGAYSASWTDKGLASKTSNTFNGVYDNSTSVGSSFSGGSIAMTAKNDIAIEGSHIRGTEAVLVNAGRNLTIKEARDTTSSTVHSSSETSGFGLLGGSIPMAGPINKGSTTGIELQSDTASASTLQSSQGGVLLRGGTVALQGVQVDAAKDITIEGGDVVIQAATDTHSVTGRSSDHNLNLGTETWWRDPSTGIKAKSNTTTTLQDSELARTTLNGANVKITATDTLAMAGTTVDTPGTLTLKAPNVVLGTQATEENFQETGQGRDLAYQKAADKGSNDQTTNYNQFNVGTLAVDAGHMQVNLGAKASIEELAKQPGMGWIEQLNNDPKLKDKIDWARVEEAHKNWDYGQQGLTPAGAAVVTAVVTYFTVGWGSGIGEVVGGAVGNAAVGSAVGLAAQAGIAALASQTVVALVNNQGDLDKTFHDLGSSANVRSLVTAMLTAGALDALNLNSIVANALGESVHPVVLQLSQNLANGAARAVINTAVNGGSLEENLKAGLKTAILDTIAAQAAFEIGNAKLDTFTNKVAHAVAGCVLGAARADNSGGCAAGALGAAVGEAAAEAYGRRPDTAQFASMVSALSMALAGGDASQINLAAAAGANAATNNYLKHNPANSRQSELRGFAEQLARCKATPGCDVDGVYAYWSDVSRTNQAEAKNSVAEWVATGDAENLGKFLAGAAGALGANPADFCTRGDTRCYQFIQSQNTQAFSVYRDAVTFLASTEYVNGISGRQTQTGRPETASSSADVASVRIVSGEILDATTGQVLARRNPTTGNYEPSIVELPATPTTAELISLSKTKFGHTFDTHGQGQTEFLTKRAAGSGQPTGQFLDDQTAARLILENLPNLKNGAISIPLPKDFPARVIMPDGTYVPARTIRIIPSGTGVKTAYPEP</sequence>
<dbReference type="InterPro" id="IPR006915">
    <property type="entry name" value="DUF637_hemagglutn_put"/>
</dbReference>
<proteinExistence type="predicted"/>
<gene>
    <name evidence="2" type="ORF">WKW79_35930</name>
</gene>